<feature type="signal peptide" evidence="1">
    <location>
        <begin position="1"/>
        <end position="20"/>
    </location>
</feature>
<reference evidence="3" key="1">
    <citation type="submission" date="2016-11" db="EMBL/GenBank/DDBJ databases">
        <authorList>
            <person name="Varghese N."/>
            <person name="Submissions S."/>
        </authorList>
    </citation>
    <scope>NUCLEOTIDE SEQUENCE [LARGE SCALE GENOMIC DNA]</scope>
    <source>
        <strain evidence="3">DSM 29326</strain>
    </source>
</reference>
<dbReference type="RefSeq" id="WP_072855604.1">
    <property type="nucleotide sequence ID" value="NZ_FQUE01000001.1"/>
</dbReference>
<proteinExistence type="predicted"/>
<accession>A0A1M4TWF7</accession>
<evidence type="ECO:0000313" key="3">
    <source>
        <dbReference type="Proteomes" id="UP000183987"/>
    </source>
</evidence>
<dbReference type="STRING" id="366533.SAMN05444339_101511"/>
<sequence length="113" mass="11516">MIARILTVTAALTLAACAPAGNGVGISRLGNNLPADPTPKPTPQPVLLTAKERLVGAIEANDCALTPDNAGAVLSQATISKAEMGPLIQELQAEGRVETSSASSIRVLSDRCI</sequence>
<protein>
    <submittedName>
        <fullName evidence="2">Uncharacterized protein</fullName>
    </submittedName>
</protein>
<gene>
    <name evidence="2" type="ORF">SAMN05444339_101511</name>
</gene>
<organism evidence="2 3">
    <name type="scientific">Loktanella atrilutea</name>
    <dbReference type="NCBI Taxonomy" id="366533"/>
    <lineage>
        <taxon>Bacteria</taxon>
        <taxon>Pseudomonadati</taxon>
        <taxon>Pseudomonadota</taxon>
        <taxon>Alphaproteobacteria</taxon>
        <taxon>Rhodobacterales</taxon>
        <taxon>Roseobacteraceae</taxon>
        <taxon>Loktanella</taxon>
    </lineage>
</organism>
<dbReference type="OrthoDB" id="7875834at2"/>
<dbReference type="EMBL" id="FQUE01000001">
    <property type="protein sequence ID" value="SHE48789.1"/>
    <property type="molecule type" value="Genomic_DNA"/>
</dbReference>
<dbReference type="AlphaFoldDB" id="A0A1M4TWF7"/>
<feature type="chain" id="PRO_5013222871" evidence="1">
    <location>
        <begin position="21"/>
        <end position="113"/>
    </location>
</feature>
<dbReference type="PROSITE" id="PS51257">
    <property type="entry name" value="PROKAR_LIPOPROTEIN"/>
    <property type="match status" value="1"/>
</dbReference>
<keyword evidence="1" id="KW-0732">Signal</keyword>
<evidence type="ECO:0000256" key="1">
    <source>
        <dbReference type="SAM" id="SignalP"/>
    </source>
</evidence>
<dbReference type="Proteomes" id="UP000183987">
    <property type="component" value="Unassembled WGS sequence"/>
</dbReference>
<evidence type="ECO:0000313" key="2">
    <source>
        <dbReference type="EMBL" id="SHE48789.1"/>
    </source>
</evidence>
<keyword evidence="3" id="KW-1185">Reference proteome</keyword>
<name>A0A1M4TWF7_LOKAT</name>